<dbReference type="Proteomes" id="UP000608522">
    <property type="component" value="Unassembled WGS sequence"/>
</dbReference>
<protein>
    <recommendedName>
        <fullName evidence="9">Chaplin domain-containing protein</fullName>
    </recommendedName>
</protein>
<name>A0ABQ3T2S5_9ACTN</name>
<gene>
    <name evidence="10" type="ORF">Sspor_02400</name>
</gene>
<keyword evidence="4 8" id="KW-0732">Signal</keyword>
<keyword evidence="11" id="KW-1185">Reference proteome</keyword>
<evidence type="ECO:0000256" key="1">
    <source>
        <dbReference type="ARBA" id="ARBA00004191"/>
    </source>
</evidence>
<organism evidence="10 11">
    <name type="scientific">Streptomyces spororaveus</name>
    <dbReference type="NCBI Taxonomy" id="284039"/>
    <lineage>
        <taxon>Bacteria</taxon>
        <taxon>Bacillati</taxon>
        <taxon>Actinomycetota</taxon>
        <taxon>Actinomycetes</taxon>
        <taxon>Kitasatosporales</taxon>
        <taxon>Streptomycetaceae</taxon>
        <taxon>Streptomyces</taxon>
    </lineage>
</organism>
<feature type="signal peptide" evidence="8">
    <location>
        <begin position="1"/>
        <end position="25"/>
    </location>
</feature>
<evidence type="ECO:0000256" key="6">
    <source>
        <dbReference type="ARBA" id="ARBA00023087"/>
    </source>
</evidence>
<reference evidence="11" key="1">
    <citation type="submission" date="2023-07" db="EMBL/GenBank/DDBJ databases">
        <title>Whole genome shotgun sequence of Streptomyces spororaveus NBRC 15456.</title>
        <authorList>
            <person name="Komaki H."/>
            <person name="Tamura T."/>
        </authorList>
    </citation>
    <scope>NUCLEOTIDE SEQUENCE [LARGE SCALE GENOMIC DNA]</scope>
    <source>
        <strain evidence="11">NBRC 15456</strain>
    </source>
</reference>
<keyword evidence="2" id="KW-0134">Cell wall</keyword>
<feature type="domain" description="Chaplin" evidence="9">
    <location>
        <begin position="38"/>
        <end position="78"/>
    </location>
</feature>
<evidence type="ECO:0000256" key="5">
    <source>
        <dbReference type="ARBA" id="ARBA00022889"/>
    </source>
</evidence>
<evidence type="ECO:0000256" key="8">
    <source>
        <dbReference type="SAM" id="SignalP"/>
    </source>
</evidence>
<comment type="caution">
    <text evidence="10">The sequence shown here is derived from an EMBL/GenBank/DDBJ whole genome shotgun (WGS) entry which is preliminary data.</text>
</comment>
<dbReference type="RefSeq" id="WP_202197265.1">
    <property type="nucleotide sequence ID" value="NZ_BAAATO010000082.1"/>
</dbReference>
<evidence type="ECO:0000259" key="9">
    <source>
        <dbReference type="PROSITE" id="PS51884"/>
    </source>
</evidence>
<comment type="subcellular location">
    <subcellularLocation>
        <location evidence="1">Secreted</location>
        <location evidence="1">Cell wall</location>
    </subcellularLocation>
</comment>
<evidence type="ECO:0000256" key="2">
    <source>
        <dbReference type="ARBA" id="ARBA00022512"/>
    </source>
</evidence>
<dbReference type="InterPro" id="IPR005528">
    <property type="entry name" value="ChpA-H"/>
</dbReference>
<evidence type="ECO:0000256" key="7">
    <source>
        <dbReference type="PROSITE-ProRule" id="PRU01232"/>
    </source>
</evidence>
<keyword evidence="6 7" id="KW-0034">Amyloid</keyword>
<accession>A0ABQ3T2S5</accession>
<evidence type="ECO:0000256" key="3">
    <source>
        <dbReference type="ARBA" id="ARBA00022525"/>
    </source>
</evidence>
<keyword evidence="3" id="KW-0964">Secreted</keyword>
<keyword evidence="5" id="KW-0130">Cell adhesion</keyword>
<sequence>MLGARRSLMVAMVAGAAMIGSAAMAFADADVQGAVTYSPGAGSGNLVQVPIHIPVNVCGNTVIIIGPLNPSFGNICGNA</sequence>
<proteinExistence type="predicted"/>
<dbReference type="EMBL" id="BNED01000002">
    <property type="protein sequence ID" value="GHI74679.1"/>
    <property type="molecule type" value="Genomic_DNA"/>
</dbReference>
<evidence type="ECO:0000256" key="4">
    <source>
        <dbReference type="ARBA" id="ARBA00022729"/>
    </source>
</evidence>
<feature type="chain" id="PRO_5046180728" description="Chaplin domain-containing protein" evidence="8">
    <location>
        <begin position="26"/>
        <end position="79"/>
    </location>
</feature>
<evidence type="ECO:0000313" key="11">
    <source>
        <dbReference type="Proteomes" id="UP000608522"/>
    </source>
</evidence>
<dbReference type="Pfam" id="PF03777">
    <property type="entry name" value="ChpA-C"/>
    <property type="match status" value="1"/>
</dbReference>
<dbReference type="PROSITE" id="PS51884">
    <property type="entry name" value="CHAPLIN"/>
    <property type="match status" value="1"/>
</dbReference>
<evidence type="ECO:0000313" key="10">
    <source>
        <dbReference type="EMBL" id="GHI74679.1"/>
    </source>
</evidence>